<evidence type="ECO:0000313" key="1">
    <source>
        <dbReference type="EMBL" id="KAJ0084314.1"/>
    </source>
</evidence>
<sequence length="157" mass="17318">MKYSKKAKERVISNPKKRCYKDRHAKVEGRDCRVRLSGLTAARFFQLSDELGHRNNGETIEWLLNHVPPSHFPNSNVCSSSCTSTVDANLRLSLGSTRSSVVSSSSNSKAAVKETNMGLKEEDLTMGSEFETYYGTGNASFVSLLMQFDKVGGTSLI</sequence>
<accession>A0ACC1ADI3</accession>
<dbReference type="Proteomes" id="UP001164250">
    <property type="component" value="Chromosome 11"/>
</dbReference>
<evidence type="ECO:0000313" key="2">
    <source>
        <dbReference type="Proteomes" id="UP001164250"/>
    </source>
</evidence>
<comment type="caution">
    <text evidence="1">The sequence shown here is derived from an EMBL/GenBank/DDBJ whole genome shotgun (WGS) entry which is preliminary data.</text>
</comment>
<protein>
    <submittedName>
        <fullName evidence="1">Uncharacterized protein</fullName>
    </submittedName>
</protein>
<organism evidence="1 2">
    <name type="scientific">Pistacia atlantica</name>
    <dbReference type="NCBI Taxonomy" id="434234"/>
    <lineage>
        <taxon>Eukaryota</taxon>
        <taxon>Viridiplantae</taxon>
        <taxon>Streptophyta</taxon>
        <taxon>Embryophyta</taxon>
        <taxon>Tracheophyta</taxon>
        <taxon>Spermatophyta</taxon>
        <taxon>Magnoliopsida</taxon>
        <taxon>eudicotyledons</taxon>
        <taxon>Gunneridae</taxon>
        <taxon>Pentapetalae</taxon>
        <taxon>rosids</taxon>
        <taxon>malvids</taxon>
        <taxon>Sapindales</taxon>
        <taxon>Anacardiaceae</taxon>
        <taxon>Pistacia</taxon>
    </lineage>
</organism>
<reference evidence="2" key="1">
    <citation type="journal article" date="2023" name="G3 (Bethesda)">
        <title>Genome assembly and association tests identify interacting loci associated with vigor, precocity, and sex in interspecific pistachio rootstocks.</title>
        <authorList>
            <person name="Palmer W."/>
            <person name="Jacygrad E."/>
            <person name="Sagayaradj S."/>
            <person name="Cavanaugh K."/>
            <person name="Han R."/>
            <person name="Bertier L."/>
            <person name="Beede B."/>
            <person name="Kafkas S."/>
            <person name="Golino D."/>
            <person name="Preece J."/>
            <person name="Michelmore R."/>
        </authorList>
    </citation>
    <scope>NUCLEOTIDE SEQUENCE [LARGE SCALE GENOMIC DNA]</scope>
</reference>
<keyword evidence="2" id="KW-1185">Reference proteome</keyword>
<proteinExistence type="predicted"/>
<dbReference type="EMBL" id="CM047907">
    <property type="protein sequence ID" value="KAJ0084314.1"/>
    <property type="molecule type" value="Genomic_DNA"/>
</dbReference>
<gene>
    <name evidence="1" type="ORF">Patl1_30631</name>
</gene>
<name>A0ACC1ADI3_9ROSI</name>